<geneLocation type="plasmid" evidence="1 2">
    <name>unnamed2</name>
</geneLocation>
<evidence type="ECO:0000313" key="2">
    <source>
        <dbReference type="Proteomes" id="UP000185426"/>
    </source>
</evidence>
<dbReference type="Proteomes" id="UP000185426">
    <property type="component" value="Plasmid unnamed2"/>
</dbReference>
<evidence type="ECO:0000313" key="1">
    <source>
        <dbReference type="EMBL" id="APT48422.1"/>
    </source>
</evidence>
<name>A0A1L6ZPJ0_BACIA</name>
<proteinExistence type="predicted"/>
<organism evidence="1 2">
    <name type="scientific">Bacillus safensis</name>
    <dbReference type="NCBI Taxonomy" id="561879"/>
    <lineage>
        <taxon>Bacteria</taxon>
        <taxon>Bacillati</taxon>
        <taxon>Bacillota</taxon>
        <taxon>Bacilli</taxon>
        <taxon>Bacillales</taxon>
        <taxon>Bacillaceae</taxon>
        <taxon>Bacillus</taxon>
    </lineage>
</organism>
<dbReference type="EMBL" id="CP015609">
    <property type="protein sequence ID" value="APT48422.1"/>
    <property type="molecule type" value="Genomic_DNA"/>
</dbReference>
<keyword evidence="1" id="KW-0614">Plasmid</keyword>
<dbReference type="AlphaFoldDB" id="A0A1L6ZPJ0"/>
<gene>
    <name evidence="1" type="ORF">BSA145_21390</name>
</gene>
<accession>A0A1L6ZPJ0</accession>
<reference evidence="1 2" key="1">
    <citation type="submission" date="2016-05" db="EMBL/GenBank/DDBJ databases">
        <title>Complete Genome and Methylome Analysis of Psychrotrophic Bacterial Isolates from Antarctic Lake Untersee.</title>
        <authorList>
            <person name="Fomenkov A."/>
            <person name="Akimov V.N."/>
            <person name="Vasilyeva L.V."/>
            <person name="Andersen D."/>
            <person name="Vincze T."/>
            <person name="Roberts R.J."/>
        </authorList>
    </citation>
    <scope>NUCLEOTIDE SEQUENCE [LARGE SCALE GENOMIC DNA]</scope>
    <source>
        <strain evidence="1 2">U14-5</strain>
        <plasmid evidence="1 2">unnamed2</plasmid>
    </source>
</reference>
<sequence>MRTTLLRRVDRLAAVRRAVPSYCVWIDHTHWDQGQEHLDAETAVAIEENRIRTGWEGAVMVASIPCRDEAEWIARYCGHLTQ</sequence>
<protein>
    <submittedName>
        <fullName evidence="1">Uncharacterized protein</fullName>
    </submittedName>
</protein>